<evidence type="ECO:0000313" key="3">
    <source>
        <dbReference type="Proteomes" id="UP001417504"/>
    </source>
</evidence>
<feature type="compositionally biased region" description="Acidic residues" evidence="1">
    <location>
        <begin position="110"/>
        <end position="124"/>
    </location>
</feature>
<dbReference type="AlphaFoldDB" id="A0AAP0IZJ5"/>
<dbReference type="PANTHER" id="PTHR37175:SF1">
    <property type="entry name" value="CONSTANS-LIKE PROTEIN-RELATED"/>
    <property type="match status" value="1"/>
</dbReference>
<comment type="caution">
    <text evidence="2">The sequence shown here is derived from an EMBL/GenBank/DDBJ whole genome shotgun (WGS) entry which is preliminary data.</text>
</comment>
<evidence type="ECO:0000313" key="2">
    <source>
        <dbReference type="EMBL" id="KAK9124619.1"/>
    </source>
</evidence>
<dbReference type="Pfam" id="PF06910">
    <property type="entry name" value="MEA1"/>
    <property type="match status" value="1"/>
</dbReference>
<proteinExistence type="predicted"/>
<dbReference type="EMBL" id="JBBNAE010000005">
    <property type="protein sequence ID" value="KAK9124619.1"/>
    <property type="molecule type" value="Genomic_DNA"/>
</dbReference>
<sequence length="188" mass="20716">MSISANELVQGKFFICGYSYRSVSIVSRFVYVKLVSSSSSSSSSSAENNVDDAGSDSESNSDDALDNHYQPIPAQDLNDEEENDYIESNGSSAGAFQNPNNNGHGHHIEEEEVRGDDDSEEEIAVSEAISRAFSEDDRRRTAPLTPEAATRIRDAMRGVSFGGTPPDWAHSVPEDRWIDQLRRLRTPN</sequence>
<accession>A0AAP0IZJ5</accession>
<dbReference type="Proteomes" id="UP001417504">
    <property type="component" value="Unassembled WGS sequence"/>
</dbReference>
<feature type="region of interest" description="Disordered" evidence="1">
    <location>
        <begin position="39"/>
        <end position="150"/>
    </location>
</feature>
<protein>
    <submittedName>
        <fullName evidence="2">Uncharacterized protein</fullName>
    </submittedName>
</protein>
<gene>
    <name evidence="2" type="ORF">Sjap_014221</name>
</gene>
<reference evidence="2 3" key="1">
    <citation type="submission" date="2024-01" db="EMBL/GenBank/DDBJ databases">
        <title>Genome assemblies of Stephania.</title>
        <authorList>
            <person name="Yang L."/>
        </authorList>
    </citation>
    <scope>NUCLEOTIDE SEQUENCE [LARGE SCALE GENOMIC DNA]</scope>
    <source>
        <strain evidence="2">QJT</strain>
        <tissue evidence="2">Leaf</tissue>
    </source>
</reference>
<feature type="compositionally biased region" description="Polar residues" evidence="1">
    <location>
        <begin position="86"/>
        <end position="97"/>
    </location>
</feature>
<feature type="compositionally biased region" description="Acidic residues" evidence="1">
    <location>
        <begin position="49"/>
        <end position="64"/>
    </location>
</feature>
<name>A0AAP0IZJ5_9MAGN</name>
<keyword evidence="3" id="KW-1185">Reference proteome</keyword>
<organism evidence="2 3">
    <name type="scientific">Stephania japonica</name>
    <dbReference type="NCBI Taxonomy" id="461633"/>
    <lineage>
        <taxon>Eukaryota</taxon>
        <taxon>Viridiplantae</taxon>
        <taxon>Streptophyta</taxon>
        <taxon>Embryophyta</taxon>
        <taxon>Tracheophyta</taxon>
        <taxon>Spermatophyta</taxon>
        <taxon>Magnoliopsida</taxon>
        <taxon>Ranunculales</taxon>
        <taxon>Menispermaceae</taxon>
        <taxon>Menispermoideae</taxon>
        <taxon>Cissampelideae</taxon>
        <taxon>Stephania</taxon>
    </lineage>
</organism>
<evidence type="ECO:0000256" key="1">
    <source>
        <dbReference type="SAM" id="MobiDB-lite"/>
    </source>
</evidence>
<dbReference type="PANTHER" id="PTHR37175">
    <property type="entry name" value="BNAA08G28800D PROTEIN"/>
    <property type="match status" value="1"/>
</dbReference>